<dbReference type="GO" id="GO:0003676">
    <property type="term" value="F:nucleic acid binding"/>
    <property type="evidence" value="ECO:0007669"/>
    <property type="project" value="InterPro"/>
</dbReference>
<protein>
    <recommendedName>
        <fullName evidence="1">RNase H type-1 domain-containing protein</fullName>
    </recommendedName>
</protein>
<dbReference type="AlphaFoldDB" id="A0A6P6WVF6"/>
<feature type="domain" description="RNase H type-1" evidence="1">
    <location>
        <begin position="100"/>
        <end position="185"/>
    </location>
</feature>
<dbReference type="GO" id="GO:0004523">
    <property type="term" value="F:RNA-DNA hybrid ribonuclease activity"/>
    <property type="evidence" value="ECO:0007669"/>
    <property type="project" value="InterPro"/>
</dbReference>
<dbReference type="InterPro" id="IPR012337">
    <property type="entry name" value="RNaseH-like_sf"/>
</dbReference>
<sequence length="185" mass="20367">MPPELVAVGATSEEWRFVLARLPSWICWNIWKARNRAVFYGVRLQSEEVCQAIFRDMKAAFEIQFTQVINASAFPEMCDAIAKLPPPRYGFTIVGWKPSTTGQLTFNTDGYFKGNPGMSGGGGVIRDSDGQLVFAFSAFLGEQTSLRVEVLALLIGLRLCDGRGVATPFVQSNSAILVGVLQRRL</sequence>
<dbReference type="GeneID" id="113735879"/>
<proteinExistence type="predicted"/>
<dbReference type="InterPro" id="IPR036397">
    <property type="entry name" value="RNaseH_sf"/>
</dbReference>
<accession>A0A6P6WVF6</accession>
<evidence type="ECO:0000259" key="1">
    <source>
        <dbReference type="PROSITE" id="PS50879"/>
    </source>
</evidence>
<dbReference type="OrthoDB" id="1752183at2759"/>
<dbReference type="PROSITE" id="PS50879">
    <property type="entry name" value="RNASE_H_1"/>
    <property type="match status" value="1"/>
</dbReference>
<dbReference type="InterPro" id="IPR053151">
    <property type="entry name" value="RNase_H-like"/>
</dbReference>
<reference evidence="2" key="1">
    <citation type="journal article" date="2025" name="Foods">
        <title>Unveiling the Microbial Signatures of Arabica Coffee Cherries: Insights into Ripeness Specific Diversity, Functional Traits, and Implications for Quality and Safety.</title>
        <authorList>
            <consortium name="RefSeq"/>
            <person name="Tenea G.N."/>
            <person name="Cifuentes V."/>
            <person name="Reyes P."/>
            <person name="Cevallos-Vallejos M."/>
        </authorList>
    </citation>
    <scope>NUCLEOTIDE SEQUENCE [LARGE SCALE GENOMIC DNA]</scope>
</reference>
<dbReference type="SUPFAM" id="SSF53098">
    <property type="entry name" value="Ribonuclease H-like"/>
    <property type="match status" value="1"/>
</dbReference>
<dbReference type="InterPro" id="IPR002156">
    <property type="entry name" value="RNaseH_domain"/>
</dbReference>
<evidence type="ECO:0000313" key="3">
    <source>
        <dbReference type="RefSeq" id="XP_027118651.1"/>
    </source>
</evidence>
<dbReference type="PANTHER" id="PTHR47723">
    <property type="entry name" value="OS05G0353850 PROTEIN"/>
    <property type="match status" value="1"/>
</dbReference>
<dbReference type="Pfam" id="PF13456">
    <property type="entry name" value="RVT_3"/>
    <property type="match status" value="1"/>
</dbReference>
<dbReference type="Proteomes" id="UP001652660">
    <property type="component" value="Chromosome 3c"/>
</dbReference>
<evidence type="ECO:0000313" key="2">
    <source>
        <dbReference type="Proteomes" id="UP001652660"/>
    </source>
</evidence>
<keyword evidence="2" id="KW-1185">Reference proteome</keyword>
<organism evidence="2 3">
    <name type="scientific">Coffea arabica</name>
    <name type="common">Arabian coffee</name>
    <dbReference type="NCBI Taxonomy" id="13443"/>
    <lineage>
        <taxon>Eukaryota</taxon>
        <taxon>Viridiplantae</taxon>
        <taxon>Streptophyta</taxon>
        <taxon>Embryophyta</taxon>
        <taxon>Tracheophyta</taxon>
        <taxon>Spermatophyta</taxon>
        <taxon>Magnoliopsida</taxon>
        <taxon>eudicotyledons</taxon>
        <taxon>Gunneridae</taxon>
        <taxon>Pentapetalae</taxon>
        <taxon>asterids</taxon>
        <taxon>lamiids</taxon>
        <taxon>Gentianales</taxon>
        <taxon>Rubiaceae</taxon>
        <taxon>Ixoroideae</taxon>
        <taxon>Gardenieae complex</taxon>
        <taxon>Bertiereae - Coffeeae clade</taxon>
        <taxon>Coffeeae</taxon>
        <taxon>Coffea</taxon>
    </lineage>
</organism>
<dbReference type="PANTHER" id="PTHR47723:SF19">
    <property type="entry name" value="POLYNUCLEOTIDYL TRANSFERASE, RIBONUCLEASE H-LIKE SUPERFAMILY PROTEIN"/>
    <property type="match status" value="1"/>
</dbReference>
<dbReference type="RefSeq" id="XP_027118651.1">
    <property type="nucleotide sequence ID" value="XM_027262850.1"/>
</dbReference>
<reference evidence="3" key="2">
    <citation type="submission" date="2025-08" db="UniProtKB">
        <authorList>
            <consortium name="RefSeq"/>
        </authorList>
    </citation>
    <scope>IDENTIFICATION</scope>
    <source>
        <tissue evidence="3">Leaves</tissue>
    </source>
</reference>
<dbReference type="Gene3D" id="3.30.420.10">
    <property type="entry name" value="Ribonuclease H-like superfamily/Ribonuclease H"/>
    <property type="match status" value="1"/>
</dbReference>
<name>A0A6P6WVF6_COFAR</name>
<gene>
    <name evidence="3" type="primary">LOC113735879</name>
</gene>